<dbReference type="Gene3D" id="3.30.565.10">
    <property type="entry name" value="Histidine kinase-like ATPase, C-terminal domain"/>
    <property type="match status" value="1"/>
</dbReference>
<accession>A0ABW5JK87</accession>
<dbReference type="InterPro" id="IPR011110">
    <property type="entry name" value="Reg_prop"/>
</dbReference>
<evidence type="ECO:0000313" key="2">
    <source>
        <dbReference type="EMBL" id="MFD2531807.1"/>
    </source>
</evidence>
<evidence type="ECO:0000313" key="3">
    <source>
        <dbReference type="Proteomes" id="UP001597460"/>
    </source>
</evidence>
<keyword evidence="1" id="KW-0472">Membrane</keyword>
<dbReference type="Gene3D" id="2.130.10.10">
    <property type="entry name" value="YVTN repeat-like/Quinoprotein amine dehydrogenase"/>
    <property type="match status" value="2"/>
</dbReference>
<reference evidence="3" key="1">
    <citation type="journal article" date="2019" name="Int. J. Syst. Evol. Microbiol.">
        <title>The Global Catalogue of Microorganisms (GCM) 10K type strain sequencing project: providing services to taxonomists for standard genome sequencing and annotation.</title>
        <authorList>
            <consortium name="The Broad Institute Genomics Platform"/>
            <consortium name="The Broad Institute Genome Sequencing Center for Infectious Disease"/>
            <person name="Wu L."/>
            <person name="Ma J."/>
        </authorList>
    </citation>
    <scope>NUCLEOTIDE SEQUENCE [LARGE SCALE GENOMIC DNA]</scope>
    <source>
        <strain evidence="3">KCTC 52042</strain>
    </source>
</reference>
<dbReference type="InterPro" id="IPR013783">
    <property type="entry name" value="Ig-like_fold"/>
</dbReference>
<keyword evidence="1" id="KW-0812">Transmembrane</keyword>
<dbReference type="SUPFAM" id="SSF55874">
    <property type="entry name" value="ATPase domain of HSP90 chaperone/DNA topoisomerase II/histidine kinase"/>
    <property type="match status" value="1"/>
</dbReference>
<dbReference type="SUPFAM" id="SSF63825">
    <property type="entry name" value="YWTD domain"/>
    <property type="match status" value="1"/>
</dbReference>
<keyword evidence="3" id="KW-1185">Reference proteome</keyword>
<dbReference type="EMBL" id="JBHULI010000021">
    <property type="protein sequence ID" value="MFD2531807.1"/>
    <property type="molecule type" value="Genomic_DNA"/>
</dbReference>
<gene>
    <name evidence="2" type="ORF">ACFSVN_05055</name>
</gene>
<dbReference type="Proteomes" id="UP001597460">
    <property type="component" value="Unassembled WGS sequence"/>
</dbReference>
<dbReference type="Pfam" id="PF07494">
    <property type="entry name" value="Reg_prop"/>
    <property type="match status" value="1"/>
</dbReference>
<proteinExistence type="predicted"/>
<dbReference type="RefSeq" id="WP_390299526.1">
    <property type="nucleotide sequence ID" value="NZ_JBHULI010000021.1"/>
</dbReference>
<organism evidence="2 3">
    <name type="scientific">Gracilimonas halophila</name>
    <dbReference type="NCBI Taxonomy" id="1834464"/>
    <lineage>
        <taxon>Bacteria</taxon>
        <taxon>Pseudomonadati</taxon>
        <taxon>Balneolota</taxon>
        <taxon>Balneolia</taxon>
        <taxon>Balneolales</taxon>
        <taxon>Balneolaceae</taxon>
        <taxon>Gracilimonas</taxon>
    </lineage>
</organism>
<dbReference type="InterPro" id="IPR036890">
    <property type="entry name" value="HATPase_C_sf"/>
</dbReference>
<comment type="caution">
    <text evidence="2">The sequence shown here is derived from an EMBL/GenBank/DDBJ whole genome shotgun (WGS) entry which is preliminary data.</text>
</comment>
<name>A0ABW5JK87_9BACT</name>
<dbReference type="InterPro" id="IPR015943">
    <property type="entry name" value="WD40/YVTN_repeat-like_dom_sf"/>
</dbReference>
<feature type="transmembrane region" description="Helical" evidence="1">
    <location>
        <begin position="763"/>
        <end position="783"/>
    </location>
</feature>
<evidence type="ECO:0000256" key="1">
    <source>
        <dbReference type="SAM" id="Phobius"/>
    </source>
</evidence>
<keyword evidence="1" id="KW-1133">Transmembrane helix</keyword>
<dbReference type="Gene3D" id="2.60.40.10">
    <property type="entry name" value="Immunoglobulins"/>
    <property type="match status" value="1"/>
</dbReference>
<protein>
    <submittedName>
        <fullName evidence="2">Two-component regulator propeller domain-containing protein</fullName>
    </submittedName>
</protein>
<sequence>MIKKIHLILLTTISICVGCVAIVNGQPFGIDFYDIQKIESLDNGYFRNINDLVIDNNNFVWLATDGGLIRYDGDHFVYYNASTTENFFKNSTVHKVKKFNNKLYLLNRDEGLLTYDLNDSIFEYLTREKTNDFTIDEDNSYLYILERSSKLLKLKGDEVVRETTLPKSSFGILEHFSDGLFIALKDTGLLRLDENFKELQNLSVRFKYPVPYGYKEQFLRTDDALFYVRETLVSKITNDLTKPSYKQPCSEHDKYLRLGQPQRNYASYKLFNYTCDNKIYVSYKSLDEKNTKWFNLPAQLDIREFLKINNSDFLVATNQGLYLLRKKTSYFSNIIDSDLAQGNSPRVRRAIIETKNEELILLGYPSVIKYKAKKGPELVEPNSEFLFFDALKSKDYIFATSEGNGIIKLDLSGKIIDRIYSEHTVNSFFYSIAKIDKNTLIAGSEGMVSIITDDFKSIDVIDLTKLSDYINSDTKILDILVDKQARGIWLASEEGVHLLDNELNKEIGFYSSREESKIRLKNTTTTNLLQSDNGNTIFIGGNNGVDVIDNEHQKFISHLDSTMNSKVVAMLFDNDGRLWISTYDGLIISAKNIEQTYSLNKSHGLINQEYNLKSAAKTRTGKLVFGGLNGYDIIDPTFLDSTLFNNSINLTKITRRQLGKTKIEVPGNYNDQIRVKFDAHSELIQLHFSVLDIVNSQNYRLEYKIDDKDWLALKPDKILMLNGLISGTYKLRIRGYNPVGELMKKEIVITLVAYVPFYYKKEFYGGIIIILMALMIMLIYTMLVKSQNENKIKEAIAIDLHDVVGTSLTRTSILVQEYLEDGNKIHKRIKKNLEESNFALRLYIESVTRRSYSYDELKSEIHDLIYKHFAGTDIKNHTLFRNTESNSDKVSSELVRDIKLAIFELVNNTKKHSKGFNTYLNLEIMRDKLNIEYQDDGHISNVKDIKFSEGYGLRNLKKRLKKHNGKITFGINKSGHGLKVIMSFQRS</sequence>
<dbReference type="SUPFAM" id="SSF101898">
    <property type="entry name" value="NHL repeat"/>
    <property type="match status" value="1"/>
</dbReference>